<accession>A0A937F4J5</accession>
<keyword evidence="8" id="KW-0902">Two-component regulatory system</keyword>
<evidence type="ECO:0000313" key="11">
    <source>
        <dbReference type="EMBL" id="MBL3654757.1"/>
    </source>
</evidence>
<reference evidence="11" key="1">
    <citation type="submission" date="2021-01" db="EMBL/GenBank/DDBJ databases">
        <title>Fulvivirga kasyanovii gen. nov., sp nov., a novel member of the phylum Bacteroidetes isolated from seawater in a mussel farm.</title>
        <authorList>
            <person name="Zhao L.-H."/>
            <person name="Wang Z.-J."/>
        </authorList>
    </citation>
    <scope>NUCLEOTIDE SEQUENCE</scope>
    <source>
        <strain evidence="11">2943</strain>
    </source>
</reference>
<comment type="catalytic activity">
    <reaction evidence="1">
        <text>ATP + protein L-histidine = ADP + protein N-phospho-L-histidine.</text>
        <dbReference type="EC" id="2.7.13.3"/>
    </reaction>
</comment>
<proteinExistence type="predicted"/>
<dbReference type="PROSITE" id="PS50109">
    <property type="entry name" value="HIS_KIN"/>
    <property type="match status" value="1"/>
</dbReference>
<keyword evidence="9" id="KW-1133">Transmembrane helix</keyword>
<dbReference type="RefSeq" id="WP_202241878.1">
    <property type="nucleotide sequence ID" value="NZ_JAESIY010000001.1"/>
</dbReference>
<keyword evidence="4" id="KW-0808">Transferase</keyword>
<organism evidence="11 12">
    <name type="scientific">Fulvivirga sediminis</name>
    <dbReference type="NCBI Taxonomy" id="2803949"/>
    <lineage>
        <taxon>Bacteria</taxon>
        <taxon>Pseudomonadati</taxon>
        <taxon>Bacteroidota</taxon>
        <taxon>Cytophagia</taxon>
        <taxon>Cytophagales</taxon>
        <taxon>Fulvivirgaceae</taxon>
        <taxon>Fulvivirga</taxon>
    </lineage>
</organism>
<dbReference type="Pfam" id="PF02518">
    <property type="entry name" value="HATPase_c"/>
    <property type="match status" value="1"/>
</dbReference>
<evidence type="ECO:0000256" key="1">
    <source>
        <dbReference type="ARBA" id="ARBA00000085"/>
    </source>
</evidence>
<evidence type="ECO:0000256" key="3">
    <source>
        <dbReference type="ARBA" id="ARBA00022553"/>
    </source>
</evidence>
<protein>
    <recommendedName>
        <fullName evidence="2">histidine kinase</fullName>
        <ecNumber evidence="2">2.7.13.3</ecNumber>
    </recommendedName>
</protein>
<dbReference type="Pfam" id="PF07730">
    <property type="entry name" value="HisKA_3"/>
    <property type="match status" value="1"/>
</dbReference>
<dbReference type="CDD" id="cd16917">
    <property type="entry name" value="HATPase_UhpB-NarQ-NarX-like"/>
    <property type="match status" value="1"/>
</dbReference>
<evidence type="ECO:0000256" key="6">
    <source>
        <dbReference type="ARBA" id="ARBA00022777"/>
    </source>
</evidence>
<evidence type="ECO:0000256" key="7">
    <source>
        <dbReference type="ARBA" id="ARBA00022840"/>
    </source>
</evidence>
<comment type="caution">
    <text evidence="11">The sequence shown here is derived from an EMBL/GenBank/DDBJ whole genome shotgun (WGS) entry which is preliminary data.</text>
</comment>
<dbReference type="Gene3D" id="3.30.565.10">
    <property type="entry name" value="Histidine kinase-like ATPase, C-terminal domain"/>
    <property type="match status" value="1"/>
</dbReference>
<dbReference type="PANTHER" id="PTHR24421">
    <property type="entry name" value="NITRATE/NITRITE SENSOR PROTEIN NARX-RELATED"/>
    <property type="match status" value="1"/>
</dbReference>
<evidence type="ECO:0000256" key="4">
    <source>
        <dbReference type="ARBA" id="ARBA00022679"/>
    </source>
</evidence>
<evidence type="ECO:0000256" key="2">
    <source>
        <dbReference type="ARBA" id="ARBA00012438"/>
    </source>
</evidence>
<dbReference type="GO" id="GO:0000155">
    <property type="term" value="F:phosphorelay sensor kinase activity"/>
    <property type="evidence" value="ECO:0007669"/>
    <property type="project" value="InterPro"/>
</dbReference>
<sequence length="262" mass="29566">MNIEIPNIATLVILGTSTTLFLAGAILLFIINYRSRMLHNEIAAQQLEVDYQRELLQATVNSQEKERRRIAAELHDGIGAMLSAAKLNLNMLKKGTIPTEEMELTMVDTKEMIDSTIERVRKISKALLPTSLEFFGLGRALEELVEKLSTPQTKIYFHQKGENVKLNQQDELLIYRIVQELINNALKHAEASEVCVNIDWNSPINLTVSDNGKGFDIVKTKRENKGGIGLYSIENRVSLIRAAMQFDSEISKGTRIRIVLRT</sequence>
<feature type="transmembrane region" description="Helical" evidence="9">
    <location>
        <begin position="12"/>
        <end position="31"/>
    </location>
</feature>
<dbReference type="GO" id="GO:0005524">
    <property type="term" value="F:ATP binding"/>
    <property type="evidence" value="ECO:0007669"/>
    <property type="project" value="UniProtKB-KW"/>
</dbReference>
<evidence type="ECO:0000256" key="8">
    <source>
        <dbReference type="ARBA" id="ARBA00023012"/>
    </source>
</evidence>
<keyword evidence="9" id="KW-0472">Membrane</keyword>
<feature type="domain" description="Histidine kinase" evidence="10">
    <location>
        <begin position="69"/>
        <end position="262"/>
    </location>
</feature>
<evidence type="ECO:0000313" key="12">
    <source>
        <dbReference type="Proteomes" id="UP000659388"/>
    </source>
</evidence>
<dbReference type="EMBL" id="JAESIY010000001">
    <property type="protein sequence ID" value="MBL3654757.1"/>
    <property type="molecule type" value="Genomic_DNA"/>
</dbReference>
<evidence type="ECO:0000259" key="10">
    <source>
        <dbReference type="PROSITE" id="PS50109"/>
    </source>
</evidence>
<dbReference type="InterPro" id="IPR036890">
    <property type="entry name" value="HATPase_C_sf"/>
</dbReference>
<dbReference type="InterPro" id="IPR005467">
    <property type="entry name" value="His_kinase_dom"/>
</dbReference>
<keyword evidence="5" id="KW-0547">Nucleotide-binding</keyword>
<dbReference type="PANTHER" id="PTHR24421:SF10">
    <property type="entry name" value="NITRATE_NITRITE SENSOR PROTEIN NARQ"/>
    <property type="match status" value="1"/>
</dbReference>
<dbReference type="AlphaFoldDB" id="A0A937F4J5"/>
<dbReference type="EC" id="2.7.13.3" evidence="2"/>
<keyword evidence="12" id="KW-1185">Reference proteome</keyword>
<dbReference type="SMART" id="SM00387">
    <property type="entry name" value="HATPase_c"/>
    <property type="match status" value="1"/>
</dbReference>
<dbReference type="InterPro" id="IPR003594">
    <property type="entry name" value="HATPase_dom"/>
</dbReference>
<dbReference type="Gene3D" id="1.20.5.1930">
    <property type="match status" value="1"/>
</dbReference>
<gene>
    <name evidence="11" type="ORF">JL102_01345</name>
</gene>
<evidence type="ECO:0000256" key="5">
    <source>
        <dbReference type="ARBA" id="ARBA00022741"/>
    </source>
</evidence>
<dbReference type="Proteomes" id="UP000659388">
    <property type="component" value="Unassembled WGS sequence"/>
</dbReference>
<evidence type="ECO:0000256" key="9">
    <source>
        <dbReference type="SAM" id="Phobius"/>
    </source>
</evidence>
<dbReference type="GO" id="GO:0046983">
    <property type="term" value="F:protein dimerization activity"/>
    <property type="evidence" value="ECO:0007669"/>
    <property type="project" value="InterPro"/>
</dbReference>
<dbReference type="GO" id="GO:0016020">
    <property type="term" value="C:membrane"/>
    <property type="evidence" value="ECO:0007669"/>
    <property type="project" value="InterPro"/>
</dbReference>
<keyword evidence="9" id="KW-0812">Transmembrane</keyword>
<dbReference type="SUPFAM" id="SSF55874">
    <property type="entry name" value="ATPase domain of HSP90 chaperone/DNA topoisomerase II/histidine kinase"/>
    <property type="match status" value="1"/>
</dbReference>
<keyword evidence="3" id="KW-0597">Phosphoprotein</keyword>
<dbReference type="InterPro" id="IPR050482">
    <property type="entry name" value="Sensor_HK_TwoCompSys"/>
</dbReference>
<keyword evidence="6" id="KW-0418">Kinase</keyword>
<dbReference type="InterPro" id="IPR011712">
    <property type="entry name" value="Sig_transdc_His_kin_sub3_dim/P"/>
</dbReference>
<keyword evidence="7" id="KW-0067">ATP-binding</keyword>
<name>A0A937F4J5_9BACT</name>